<gene>
    <name evidence="1" type="ORF">SNAT2548_LOCUS4493</name>
</gene>
<accession>A0A812ILN1</accession>
<proteinExistence type="predicted"/>
<dbReference type="Proteomes" id="UP000604046">
    <property type="component" value="Unassembled WGS sequence"/>
</dbReference>
<name>A0A812ILN1_9DINO</name>
<evidence type="ECO:0000313" key="2">
    <source>
        <dbReference type="Proteomes" id="UP000604046"/>
    </source>
</evidence>
<keyword evidence="2" id="KW-1185">Reference proteome</keyword>
<comment type="caution">
    <text evidence="1">The sequence shown here is derived from an EMBL/GenBank/DDBJ whole genome shotgun (WGS) entry which is preliminary data.</text>
</comment>
<dbReference type="EMBL" id="CAJNDS010000277">
    <property type="protein sequence ID" value="CAE7037465.1"/>
    <property type="molecule type" value="Genomic_DNA"/>
</dbReference>
<evidence type="ECO:0000313" key="1">
    <source>
        <dbReference type="EMBL" id="CAE7037465.1"/>
    </source>
</evidence>
<reference evidence="1" key="1">
    <citation type="submission" date="2021-02" db="EMBL/GenBank/DDBJ databases">
        <authorList>
            <person name="Dougan E. K."/>
            <person name="Rhodes N."/>
            <person name="Thang M."/>
            <person name="Chan C."/>
        </authorList>
    </citation>
    <scope>NUCLEOTIDE SEQUENCE</scope>
</reference>
<dbReference type="AlphaFoldDB" id="A0A812ILN1"/>
<sequence length="219" mass="24239">MGLAGKVSSWCLFDVDSLIDGHLKEATSLRQTTQSSGACDSWFSRQCCTPRCDGQRGEIDRGSNVEGFELYDCKVKEGAYPKPKRTYGAYNRDGQPITSAEMNDYIFQFRSVKVLPQIPSSSYVCEEECSIRHPKDRRTKASGTRSIKVYRAGKVQPGEPAKQTGLGCMDLPPLLAMSILHKGLPRLFYGEGKFVMGFAEACVSLPAKILKTHPWQADA</sequence>
<protein>
    <submittedName>
        <fullName evidence="1">Uncharacterized protein</fullName>
    </submittedName>
</protein>
<organism evidence="1 2">
    <name type="scientific">Symbiodinium natans</name>
    <dbReference type="NCBI Taxonomy" id="878477"/>
    <lineage>
        <taxon>Eukaryota</taxon>
        <taxon>Sar</taxon>
        <taxon>Alveolata</taxon>
        <taxon>Dinophyceae</taxon>
        <taxon>Suessiales</taxon>
        <taxon>Symbiodiniaceae</taxon>
        <taxon>Symbiodinium</taxon>
    </lineage>
</organism>